<keyword evidence="1" id="KW-0812">Transmembrane</keyword>
<gene>
    <name evidence="2" type="ORF">GNLVRS02_ARAD1D07876g</name>
</gene>
<organism evidence="2">
    <name type="scientific">Blastobotrys adeninivorans</name>
    <name type="common">Yeast</name>
    <name type="synonym">Arxula adeninivorans</name>
    <dbReference type="NCBI Taxonomy" id="409370"/>
    <lineage>
        <taxon>Eukaryota</taxon>
        <taxon>Fungi</taxon>
        <taxon>Dikarya</taxon>
        <taxon>Ascomycota</taxon>
        <taxon>Saccharomycotina</taxon>
        <taxon>Dipodascomycetes</taxon>
        <taxon>Dipodascales</taxon>
        <taxon>Trichomonascaceae</taxon>
        <taxon>Blastobotrys</taxon>
    </lineage>
</organism>
<proteinExistence type="predicted"/>
<feature type="transmembrane region" description="Helical" evidence="1">
    <location>
        <begin position="77"/>
        <end position="95"/>
    </location>
</feature>
<protein>
    <submittedName>
        <fullName evidence="2">ARAD1D07876p</fullName>
    </submittedName>
</protein>
<evidence type="ECO:0000313" key="2">
    <source>
        <dbReference type="EMBL" id="CDP37280.1"/>
    </source>
</evidence>
<sequence length="173" mass="19576">MAHSVPYHLPYTMRRRLHRQQEEDEGEPLDEQAQEELVAQLHLNAAAQDDWYKTAFVVLMLIPTPLYVTLPYCRYNSSLSLLSLITTVLSAYRLYKVPSGTRLKGTLAIGTVAMAACVAILGYLKHNPWKGFDYIWVLPGVSSISGVVIDYWIDQLYEALQDLDKAKYPLKGA</sequence>
<keyword evidence="1" id="KW-1133">Transmembrane helix</keyword>
<evidence type="ECO:0000256" key="1">
    <source>
        <dbReference type="SAM" id="Phobius"/>
    </source>
</evidence>
<feature type="transmembrane region" description="Helical" evidence="1">
    <location>
        <begin position="107"/>
        <end position="124"/>
    </location>
</feature>
<dbReference type="AlphaFoldDB" id="A0A060T845"/>
<keyword evidence="1" id="KW-0472">Membrane</keyword>
<accession>A0A060T845</accession>
<feature type="transmembrane region" description="Helical" evidence="1">
    <location>
        <begin position="131"/>
        <end position="153"/>
    </location>
</feature>
<dbReference type="EMBL" id="HG937694">
    <property type="protein sequence ID" value="CDP37280.1"/>
    <property type="molecule type" value="Genomic_DNA"/>
</dbReference>
<reference evidence="2" key="2">
    <citation type="submission" date="2014-06" db="EMBL/GenBank/DDBJ databases">
        <title>The complete genome of Blastobotrys (Arxula) adeninivorans LS3 - a yeast of biotechnological interest.</title>
        <authorList>
            <person name="Kunze G."/>
            <person name="Gaillardin C."/>
            <person name="Czernicka M."/>
            <person name="Durrens P."/>
            <person name="Martin T."/>
            <person name="Boer E."/>
            <person name="Gabaldon T."/>
            <person name="Cruz J."/>
            <person name="Talla E."/>
            <person name="Marck C."/>
            <person name="Goffeau A."/>
            <person name="Barbe V."/>
            <person name="Baret P."/>
            <person name="Baronian K."/>
            <person name="Beier S."/>
            <person name="Bleykasten C."/>
            <person name="Bode R."/>
            <person name="Casaregola S."/>
            <person name="Despons L."/>
            <person name="Fairhead C."/>
            <person name="Giersberg M."/>
            <person name="Gierski P."/>
            <person name="Hahnel U."/>
            <person name="Hartmann A."/>
            <person name="Jankowska D."/>
            <person name="Jubin C."/>
            <person name="Jung P."/>
            <person name="Lafontaine I."/>
            <person name="Leh-Louis V."/>
            <person name="Lemaire M."/>
            <person name="Marcet-Houben M."/>
            <person name="Mascher M."/>
            <person name="Morel G."/>
            <person name="Richard G.-F."/>
            <person name="Riechen J."/>
            <person name="Sacerdot C."/>
            <person name="Sarkar A."/>
            <person name="Savel G."/>
            <person name="Schacherer J."/>
            <person name="Sherman D."/>
            <person name="Straub M.-L."/>
            <person name="Stein N."/>
            <person name="Thierry A."/>
            <person name="Trautwein-Schult A."/>
            <person name="Westhof E."/>
            <person name="Worch S."/>
            <person name="Dujon B."/>
            <person name="Souciet J.-L."/>
            <person name="Wincker P."/>
            <person name="Scholz U."/>
            <person name="Neuveglise N."/>
        </authorList>
    </citation>
    <scope>NUCLEOTIDE SEQUENCE</scope>
    <source>
        <strain evidence="2">LS3</strain>
    </source>
</reference>
<feature type="transmembrane region" description="Helical" evidence="1">
    <location>
        <begin position="51"/>
        <end position="70"/>
    </location>
</feature>
<name>A0A060T845_BLAAD</name>
<reference evidence="2" key="1">
    <citation type="submission" date="2014-02" db="EMBL/GenBank/DDBJ databases">
        <authorList>
            <person name="Genoscope - CEA"/>
        </authorList>
    </citation>
    <scope>NUCLEOTIDE SEQUENCE</scope>
    <source>
        <strain evidence="2">LS3</strain>
    </source>
</reference>